<sequence length="98" mass="11301">MALLSCNGLSISLMSLCWGSWERGAHNLLKSRPISRFNNLAYGWEVDININFQRRLDCNTARALIEFLHHQKSSFLRIPKSRVPGLLEIVRKVLVHRS</sequence>
<dbReference type="EMBL" id="BGPR01022242">
    <property type="protein sequence ID" value="GBN88366.1"/>
    <property type="molecule type" value="Genomic_DNA"/>
</dbReference>
<comment type="caution">
    <text evidence="2">The sequence shown here is derived from an EMBL/GenBank/DDBJ whole genome shotgun (WGS) entry which is preliminary data.</text>
</comment>
<keyword evidence="3" id="KW-1185">Reference proteome</keyword>
<accession>A0A4Y2SL75</accession>
<evidence type="ECO:0000256" key="1">
    <source>
        <dbReference type="SAM" id="SignalP"/>
    </source>
</evidence>
<proteinExistence type="predicted"/>
<evidence type="ECO:0000313" key="3">
    <source>
        <dbReference type="Proteomes" id="UP000499080"/>
    </source>
</evidence>
<feature type="signal peptide" evidence="1">
    <location>
        <begin position="1"/>
        <end position="19"/>
    </location>
</feature>
<reference evidence="2 3" key="1">
    <citation type="journal article" date="2019" name="Sci. Rep.">
        <title>Orb-weaving spider Araneus ventricosus genome elucidates the spidroin gene catalogue.</title>
        <authorList>
            <person name="Kono N."/>
            <person name="Nakamura H."/>
            <person name="Ohtoshi R."/>
            <person name="Moran D.A.P."/>
            <person name="Shinohara A."/>
            <person name="Yoshida Y."/>
            <person name="Fujiwara M."/>
            <person name="Mori M."/>
            <person name="Tomita M."/>
            <person name="Arakawa K."/>
        </authorList>
    </citation>
    <scope>NUCLEOTIDE SEQUENCE [LARGE SCALE GENOMIC DNA]</scope>
</reference>
<dbReference type="AlphaFoldDB" id="A0A4Y2SL75"/>
<protein>
    <recommendedName>
        <fullName evidence="4">SOCS box domain-containing protein</fullName>
    </recommendedName>
</protein>
<name>A0A4Y2SL75_ARAVE</name>
<gene>
    <name evidence="2" type="ORF">AVEN_242095_1</name>
</gene>
<evidence type="ECO:0008006" key="4">
    <source>
        <dbReference type="Google" id="ProtNLM"/>
    </source>
</evidence>
<organism evidence="2 3">
    <name type="scientific">Araneus ventricosus</name>
    <name type="common">Orbweaver spider</name>
    <name type="synonym">Epeira ventricosa</name>
    <dbReference type="NCBI Taxonomy" id="182803"/>
    <lineage>
        <taxon>Eukaryota</taxon>
        <taxon>Metazoa</taxon>
        <taxon>Ecdysozoa</taxon>
        <taxon>Arthropoda</taxon>
        <taxon>Chelicerata</taxon>
        <taxon>Arachnida</taxon>
        <taxon>Araneae</taxon>
        <taxon>Araneomorphae</taxon>
        <taxon>Entelegynae</taxon>
        <taxon>Araneoidea</taxon>
        <taxon>Araneidae</taxon>
        <taxon>Araneus</taxon>
    </lineage>
</organism>
<feature type="chain" id="PRO_5021395877" description="SOCS box domain-containing protein" evidence="1">
    <location>
        <begin position="20"/>
        <end position="98"/>
    </location>
</feature>
<dbReference type="Proteomes" id="UP000499080">
    <property type="component" value="Unassembled WGS sequence"/>
</dbReference>
<keyword evidence="1" id="KW-0732">Signal</keyword>
<evidence type="ECO:0000313" key="2">
    <source>
        <dbReference type="EMBL" id="GBN88366.1"/>
    </source>
</evidence>